<evidence type="ECO:0000313" key="4">
    <source>
        <dbReference type="Proteomes" id="UP000002173"/>
    </source>
</evidence>
<dbReference type="AlphaFoldDB" id="A7ANE2"/>
<dbReference type="KEGG" id="bbo:BBOV_III005130"/>
<dbReference type="GeneID" id="5479893"/>
<dbReference type="RefSeq" id="XP_001611644.1">
    <property type="nucleotide sequence ID" value="XM_001611594.1"/>
</dbReference>
<dbReference type="PROSITE" id="PS50833">
    <property type="entry name" value="BRIX"/>
    <property type="match status" value="1"/>
</dbReference>
<reference evidence="4" key="2">
    <citation type="journal article" date="2020" name="Data Brief">
        <title>Transcriptome dataset of Babesia bovis life stages within vertebrate and invertebrate hosts.</title>
        <authorList>
            <person name="Ueti M.W."/>
            <person name="Johnson W.C."/>
            <person name="Kappmeyer L.S."/>
            <person name="Herndon D.R."/>
            <person name="Mousel M.R."/>
            <person name="Reif K.E."/>
            <person name="Taus N.S."/>
            <person name="Ifeonu O.O."/>
            <person name="Silva J.C."/>
            <person name="Suarez C.E."/>
            <person name="Brayton K.A."/>
        </authorList>
    </citation>
    <scope>NUCLEOTIDE SEQUENCE [LARGE SCALE GENOMIC DNA]</scope>
</reference>
<name>A7ANE2_BABBO</name>
<dbReference type="STRING" id="5865.A7ANE2"/>
<gene>
    <name evidence="3" type="ORF">BBOV_III005130</name>
</gene>
<keyword evidence="4" id="KW-1185">Reference proteome</keyword>
<evidence type="ECO:0000259" key="2">
    <source>
        <dbReference type="PROSITE" id="PS50833"/>
    </source>
</evidence>
<dbReference type="PANTHER" id="PTHR12661">
    <property type="entry name" value="PETER PAN-RELATED"/>
    <property type="match status" value="1"/>
</dbReference>
<dbReference type="EMBL" id="AAXT01000001">
    <property type="protein sequence ID" value="EDO08076.1"/>
    <property type="molecule type" value="Genomic_DNA"/>
</dbReference>
<dbReference type="VEuPathDB" id="PiroplasmaDB:BBOV_III005130"/>
<dbReference type="InParanoid" id="A7ANE2"/>
<protein>
    <submittedName>
        <fullName evidence="3">Brix domain containing protein</fullName>
    </submittedName>
</protein>
<dbReference type="PANTHER" id="PTHR12661:SF5">
    <property type="entry name" value="SUPPRESSOR OF SWI4 1 HOMOLOG"/>
    <property type="match status" value="1"/>
</dbReference>
<dbReference type="GO" id="GO:0030687">
    <property type="term" value="C:preribosome, large subunit precursor"/>
    <property type="evidence" value="ECO:0007669"/>
    <property type="project" value="TreeGrafter"/>
</dbReference>
<dbReference type="InterPro" id="IPR007109">
    <property type="entry name" value="Brix"/>
</dbReference>
<dbReference type="GO" id="GO:0000027">
    <property type="term" value="P:ribosomal large subunit assembly"/>
    <property type="evidence" value="ECO:0007669"/>
    <property type="project" value="TreeGrafter"/>
</dbReference>
<dbReference type="Proteomes" id="UP000002173">
    <property type="component" value="Unassembled WGS sequence"/>
</dbReference>
<dbReference type="SMART" id="SM00879">
    <property type="entry name" value="Brix"/>
    <property type="match status" value="1"/>
</dbReference>
<organism evidence="3 4">
    <name type="scientific">Babesia bovis</name>
    <dbReference type="NCBI Taxonomy" id="5865"/>
    <lineage>
        <taxon>Eukaryota</taxon>
        <taxon>Sar</taxon>
        <taxon>Alveolata</taxon>
        <taxon>Apicomplexa</taxon>
        <taxon>Aconoidasida</taxon>
        <taxon>Piroplasmida</taxon>
        <taxon>Babesiidae</taxon>
        <taxon>Babesia</taxon>
    </lineage>
</organism>
<reference evidence="4" key="3">
    <citation type="journal article" date="2021" name="Int. J. Parasitol.">
        <title>Comparative analysis of gene expression between Babesia bovis blood stages and kinetes allowed by improved genome annotation.</title>
        <authorList>
            <person name="Ueti M.W."/>
            <person name="Johnson W.C."/>
            <person name="Kappmeyer L.S."/>
            <person name="Herndon D.R."/>
            <person name="Mousel M.R."/>
            <person name="Reif K.E."/>
            <person name="Taus N.S."/>
            <person name="Ifeonu O.O."/>
            <person name="Silva J.C."/>
            <person name="Suarez C.E."/>
            <person name="Brayton K.A."/>
        </authorList>
    </citation>
    <scope>NUCLEOTIDE SEQUENCE [LARGE SCALE GENOMIC DNA]</scope>
</reference>
<dbReference type="eggNOG" id="KOG2963">
    <property type="taxonomic scope" value="Eukaryota"/>
</dbReference>
<sequence>MVNSARRRKRRTHVKEVEDVDSPRVVVIRRGSLRPELKQLVQDLRMLFSPNCASRLREGGHQRMKDFTGVSDALGLTHIVSVSETARGCYLRVANLPKGPTLIFSIELLTLVSDIAKQSSNPKSVSGACQHSPLVVLNGFMSSVGSSYDGPSEEYSTAMKTVSSTFNSLFSPIDVSTTTMNSCKRVVLFNKNRGSDVIVLRHYLINVVDCNTSSAVQDLIGKRAMKRLLRDKNASFKDIVKPGALHSAGSNVDDDYVELQSVDSRGQLLRSKYGLNKPIDLEDVEESDQKIGISLVDAGPRMNLRLIKIQDGVFTGSVTFHKFVTKTPEEAAQLEKVFAEKRRQQSAEEERKRRKAEDDSSSTSSGEE</sequence>
<proteinExistence type="predicted"/>
<dbReference type="GO" id="GO:0019843">
    <property type="term" value="F:rRNA binding"/>
    <property type="evidence" value="ECO:0007669"/>
    <property type="project" value="InterPro"/>
</dbReference>
<evidence type="ECO:0000256" key="1">
    <source>
        <dbReference type="SAM" id="MobiDB-lite"/>
    </source>
</evidence>
<dbReference type="Pfam" id="PF04427">
    <property type="entry name" value="Brix"/>
    <property type="match status" value="1"/>
</dbReference>
<feature type="domain" description="Brix" evidence="2">
    <location>
        <begin position="23"/>
        <end position="315"/>
    </location>
</feature>
<dbReference type="InterPro" id="IPR045112">
    <property type="entry name" value="PPAN-like"/>
</dbReference>
<dbReference type="OMA" id="KRTHAQI"/>
<dbReference type="GO" id="GO:0006364">
    <property type="term" value="P:rRNA processing"/>
    <property type="evidence" value="ECO:0007669"/>
    <property type="project" value="InterPro"/>
</dbReference>
<evidence type="ECO:0000313" key="3">
    <source>
        <dbReference type="EMBL" id="EDO08076.1"/>
    </source>
</evidence>
<reference evidence="3 4" key="1">
    <citation type="journal article" date="2007" name="PLoS Pathog.">
        <title>Genome sequence of Babesia bovis and comparative analysis of apicomplexan hemoprotozoa.</title>
        <authorList>
            <person name="Brayton K.A."/>
            <person name="Lau A.O.T."/>
            <person name="Herndon D.R."/>
            <person name="Hannick L."/>
            <person name="Kappmeyer L.S."/>
            <person name="Berens S.J."/>
            <person name="Bidwell S.L."/>
            <person name="Brown W.C."/>
            <person name="Crabtree J."/>
            <person name="Fadrosh D."/>
            <person name="Feldblum T."/>
            <person name="Forberger H.A."/>
            <person name="Haas B.J."/>
            <person name="Howell J.M."/>
            <person name="Khouri H."/>
            <person name="Koo H."/>
            <person name="Mann D.J."/>
            <person name="Norimine J."/>
            <person name="Paulsen I.T."/>
            <person name="Radune D."/>
            <person name="Ren Q."/>
            <person name="Smith R.K. Jr."/>
            <person name="Suarez C.E."/>
            <person name="White O."/>
            <person name="Wortman J.R."/>
            <person name="Knowles D.P. Jr."/>
            <person name="McElwain T.F."/>
            <person name="Nene V.M."/>
        </authorList>
    </citation>
    <scope>NUCLEOTIDE SEQUENCE [LARGE SCALE GENOMIC DNA]</scope>
    <source>
        <strain evidence="3">T2Bo</strain>
    </source>
</reference>
<feature type="compositionally biased region" description="Basic and acidic residues" evidence="1">
    <location>
        <begin position="338"/>
        <end position="358"/>
    </location>
</feature>
<accession>A7ANE2</accession>
<feature type="region of interest" description="Disordered" evidence="1">
    <location>
        <begin position="338"/>
        <end position="368"/>
    </location>
</feature>
<comment type="caution">
    <text evidence="3">The sequence shown here is derived from an EMBL/GenBank/DDBJ whole genome shotgun (WGS) entry which is preliminary data.</text>
</comment>